<dbReference type="EMBL" id="FSSB01000002">
    <property type="protein sequence ID" value="SIO92619.1"/>
    <property type="molecule type" value="Genomic_DNA"/>
</dbReference>
<protein>
    <submittedName>
        <fullName evidence="2">Uncharacterized protein</fullName>
    </submittedName>
</protein>
<sequence>MAIAYRQISIDDDLDLCIDARKDAYFCRFGHYDGFDDFIRGIAESWRTIGDRGMVRHPHIF</sequence>
<organism evidence="2 3">
    <name type="scientific">Vibrio spartinae</name>
    <dbReference type="NCBI Taxonomy" id="1918945"/>
    <lineage>
        <taxon>Bacteria</taxon>
        <taxon>Pseudomonadati</taxon>
        <taxon>Pseudomonadota</taxon>
        <taxon>Gammaproteobacteria</taxon>
        <taxon>Vibrionales</taxon>
        <taxon>Vibrionaceae</taxon>
        <taxon>Vibrio</taxon>
    </lineage>
</organism>
<evidence type="ECO:0000313" key="2">
    <source>
        <dbReference type="EMBL" id="SIO92619.1"/>
    </source>
</evidence>
<reference evidence="2 3" key="1">
    <citation type="submission" date="2016-12" db="EMBL/GenBank/DDBJ databases">
        <authorList>
            <person name="Song W.-J."/>
            <person name="Kurnit D.M."/>
        </authorList>
    </citation>
    <scope>NUCLEOTIDE SEQUENCE [LARGE SCALE GENOMIC DNA]</scope>
    <source>
        <strain evidence="2 3">CECT 9026</strain>
    </source>
</reference>
<accession>A0A1N6LZL1</accession>
<name>A0A1N6LZL1_9VIBR</name>
<gene>
    <name evidence="2" type="ORF">VSP9026_00233</name>
    <name evidence="1" type="ORF">Vspart_04239</name>
</gene>
<evidence type="ECO:0000313" key="1">
    <source>
        <dbReference type="EMBL" id="QMV16827.1"/>
    </source>
</evidence>
<keyword evidence="4" id="KW-1185">Reference proteome</keyword>
<dbReference type="Proteomes" id="UP000515264">
    <property type="component" value="Chromosome 2"/>
</dbReference>
<reference evidence="1 4" key="3">
    <citation type="journal article" date="2020" name="J. Nat. Prod.">
        <title>Genomics-Metabolomics Profiling Disclosed Marine Vibrio spartinae 3.6 as a Producer of a New Branched Side Chain Prodigiosin.</title>
        <authorList>
            <person name="Vitale G.A."/>
            <person name="Sciarretta M."/>
            <person name="Palma Esposito F."/>
            <person name="January G.G."/>
            <person name="Giaccio M."/>
            <person name="Bunk B."/>
            <person name="Sproer C."/>
            <person name="Bajerski F."/>
            <person name="Power D."/>
            <person name="Festa C."/>
            <person name="Monti M.C."/>
            <person name="D'Auria M.V."/>
            <person name="de Pascale D."/>
        </authorList>
    </citation>
    <scope>NUCLEOTIDE SEQUENCE [LARGE SCALE GENOMIC DNA]</scope>
    <source>
        <strain evidence="1 4">3.6</strain>
    </source>
</reference>
<evidence type="ECO:0000313" key="3">
    <source>
        <dbReference type="Proteomes" id="UP000184774"/>
    </source>
</evidence>
<dbReference type="Proteomes" id="UP000184774">
    <property type="component" value="Unassembled WGS sequence"/>
</dbReference>
<dbReference type="AlphaFoldDB" id="A0A1N6LZL1"/>
<dbReference type="RefSeq" id="WP_162493844.1">
    <property type="nucleotide sequence ID" value="NZ_AP024908.1"/>
</dbReference>
<evidence type="ECO:0000313" key="4">
    <source>
        <dbReference type="Proteomes" id="UP000515264"/>
    </source>
</evidence>
<dbReference type="EMBL" id="CP046269">
    <property type="protein sequence ID" value="QMV16827.1"/>
    <property type="molecule type" value="Genomic_DNA"/>
</dbReference>
<proteinExistence type="predicted"/>
<reference evidence="1" key="2">
    <citation type="submission" date="2019-11" db="EMBL/GenBank/DDBJ databases">
        <authorList>
            <person name="January G."/>
            <person name="Bunk B."/>
        </authorList>
    </citation>
    <scope>NUCLEOTIDE SEQUENCE</scope>
    <source>
        <strain evidence="1">3.6</strain>
    </source>
</reference>